<dbReference type="InterPro" id="IPR000048">
    <property type="entry name" value="IQ_motif_EF-hand-BS"/>
</dbReference>
<dbReference type="PROSITE" id="PS50096">
    <property type="entry name" value="IQ"/>
    <property type="match status" value="2"/>
</dbReference>
<comment type="subunit">
    <text evidence="3">Binds to multiple calmodulin (CaM) in the presence of Ca(2+) and CaM-like proteins.</text>
</comment>
<evidence type="ECO:0000256" key="1">
    <source>
        <dbReference type="ARBA" id="ARBA00022860"/>
    </source>
</evidence>
<evidence type="ECO:0000256" key="2">
    <source>
        <dbReference type="ARBA" id="ARBA00024341"/>
    </source>
</evidence>
<dbReference type="AlphaFoldDB" id="A0A2G9GQM4"/>
<reference evidence="7" key="1">
    <citation type="journal article" date="2018" name="Gigascience">
        <title>Genome assembly of the Pink Ipe (Handroanthus impetiginosus, Bignoniaceae), a highly valued, ecologically keystone Neotropical timber forest tree.</title>
        <authorList>
            <person name="Silva-Junior O.B."/>
            <person name="Grattapaglia D."/>
            <person name="Novaes E."/>
            <person name="Collevatti R.G."/>
        </authorList>
    </citation>
    <scope>NUCLEOTIDE SEQUENCE [LARGE SCALE GENOMIC DNA]</scope>
    <source>
        <strain evidence="7">cv. UFG-1</strain>
    </source>
</reference>
<protein>
    <recommendedName>
        <fullName evidence="5">DUF4005 domain-containing protein</fullName>
    </recommendedName>
</protein>
<evidence type="ECO:0000256" key="3">
    <source>
        <dbReference type="ARBA" id="ARBA00024378"/>
    </source>
</evidence>
<proteinExistence type="inferred from homology"/>
<evidence type="ECO:0000256" key="4">
    <source>
        <dbReference type="SAM" id="MobiDB-lite"/>
    </source>
</evidence>
<dbReference type="CDD" id="cd23767">
    <property type="entry name" value="IQCD"/>
    <property type="match status" value="1"/>
</dbReference>
<comment type="similarity">
    <text evidence="2">Belongs to the IQD family.</text>
</comment>
<keyword evidence="7" id="KW-1185">Reference proteome</keyword>
<dbReference type="GO" id="GO:0005516">
    <property type="term" value="F:calmodulin binding"/>
    <property type="evidence" value="ECO:0007669"/>
    <property type="project" value="UniProtKB-KW"/>
</dbReference>
<accession>A0A2G9GQM4</accession>
<feature type="domain" description="DUF4005" evidence="5">
    <location>
        <begin position="309"/>
        <end position="378"/>
    </location>
</feature>
<keyword evidence="1" id="KW-0112">Calmodulin-binding</keyword>
<dbReference type="STRING" id="429701.A0A2G9GQM4"/>
<comment type="caution">
    <text evidence="6">The sequence shown here is derived from an EMBL/GenBank/DDBJ whole genome shotgun (WGS) entry which is preliminary data.</text>
</comment>
<dbReference type="PANTHER" id="PTHR32295:SF45">
    <property type="entry name" value="PROTEIN IQ-DOMAIN 19"/>
    <property type="match status" value="1"/>
</dbReference>
<gene>
    <name evidence="6" type="ORF">CDL12_19824</name>
</gene>
<dbReference type="Gene3D" id="1.20.5.190">
    <property type="match status" value="1"/>
</dbReference>
<dbReference type="Pfam" id="PF00612">
    <property type="entry name" value="IQ"/>
    <property type="match status" value="2"/>
</dbReference>
<dbReference type="InterPro" id="IPR025064">
    <property type="entry name" value="DUF4005"/>
</dbReference>
<dbReference type="OrthoDB" id="685302at2759"/>
<feature type="compositionally biased region" description="Basic and acidic residues" evidence="4">
    <location>
        <begin position="14"/>
        <end position="23"/>
    </location>
</feature>
<name>A0A2G9GQM4_9LAMI</name>
<dbReference type="EMBL" id="NKXS01004050">
    <property type="protein sequence ID" value="PIN07607.1"/>
    <property type="molecule type" value="Genomic_DNA"/>
</dbReference>
<feature type="region of interest" description="Disordered" evidence="4">
    <location>
        <begin position="1"/>
        <end position="81"/>
    </location>
</feature>
<dbReference type="PANTHER" id="PTHR32295">
    <property type="entry name" value="IQ-DOMAIN 5-RELATED"/>
    <property type="match status" value="1"/>
</dbReference>
<evidence type="ECO:0000313" key="7">
    <source>
        <dbReference type="Proteomes" id="UP000231279"/>
    </source>
</evidence>
<dbReference type="Pfam" id="PF13178">
    <property type="entry name" value="DUF4005"/>
    <property type="match status" value="1"/>
</dbReference>
<dbReference type="Proteomes" id="UP000231279">
    <property type="component" value="Unassembled WGS sequence"/>
</dbReference>
<organism evidence="6 7">
    <name type="scientific">Handroanthus impetiginosus</name>
    <dbReference type="NCBI Taxonomy" id="429701"/>
    <lineage>
        <taxon>Eukaryota</taxon>
        <taxon>Viridiplantae</taxon>
        <taxon>Streptophyta</taxon>
        <taxon>Embryophyta</taxon>
        <taxon>Tracheophyta</taxon>
        <taxon>Spermatophyta</taxon>
        <taxon>Magnoliopsida</taxon>
        <taxon>eudicotyledons</taxon>
        <taxon>Gunneridae</taxon>
        <taxon>Pentapetalae</taxon>
        <taxon>asterids</taxon>
        <taxon>lamiids</taxon>
        <taxon>Lamiales</taxon>
        <taxon>Bignoniaceae</taxon>
        <taxon>Crescentiina</taxon>
        <taxon>Tabebuia alliance</taxon>
        <taxon>Handroanthus</taxon>
    </lineage>
</organism>
<evidence type="ECO:0000313" key="6">
    <source>
        <dbReference type="EMBL" id="PIN07607.1"/>
    </source>
</evidence>
<sequence length="452" mass="50387">MGKTGKWLRNFLTGKKEKGKESKSGSNPPVSACNVEEYHQPTTPVSIPQPMTPKEKRRWSFRRSSAGAPGRPDSSSVESMRTPSHVYMENDDSKKHALALAAATAAAADAAVAAAKAAAAVIQLTAAAASGKARDVEEAAATKIQSVFRAYLARKALNALKGLVKLQALVRGHLVRKQATATLRRMQALMKVQIQARAQRLQMSEETKFIAQRQFVPRKSNHENKFTNLNQDSDKGIEENIKIVEMDLGGYKPVTKARNSYSNHTQTHHRISTQIKQEYHQISPSPSAITDISPRTYSNHFDNYSFSSPQCYSSKSNPNPARIPFAYPRSEYAESESLYSFYPGYMANTESSKAKVRSHSAPKQRPVETFERQTSRRRYFLEGRNVPKAVRMQRSSSLVGSTTPSYQYPWSVKIDRSTVSLKDSECGSTRTVRTNTNYCRSLVGFDVQGARY</sequence>
<dbReference type="SMART" id="SM00015">
    <property type="entry name" value="IQ"/>
    <property type="match status" value="2"/>
</dbReference>
<evidence type="ECO:0000259" key="5">
    <source>
        <dbReference type="Pfam" id="PF13178"/>
    </source>
</evidence>